<dbReference type="Gene3D" id="3.90.226.10">
    <property type="entry name" value="2-enoyl-CoA Hydratase, Chain A, domain 1"/>
    <property type="match status" value="1"/>
</dbReference>
<dbReference type="PANTHER" id="PTHR37049">
    <property type="entry name" value="PEPTIDASE S41 FAMILY PROTEIN"/>
    <property type="match status" value="1"/>
</dbReference>
<dbReference type="GeneID" id="85314778"/>
<reference evidence="3" key="1">
    <citation type="submission" date="2023-06" db="EMBL/GenBank/DDBJ databases">
        <title>Genome-scale phylogeny and comparative genomics of the fungal order Sordariales.</title>
        <authorList>
            <consortium name="Lawrence Berkeley National Laboratory"/>
            <person name="Hensen N."/>
            <person name="Bonometti L."/>
            <person name="Westerberg I."/>
            <person name="Brannstrom I.O."/>
            <person name="Guillou S."/>
            <person name="Cros-Aarteil S."/>
            <person name="Calhoun S."/>
            <person name="Haridas S."/>
            <person name="Kuo A."/>
            <person name="Mondo S."/>
            <person name="Pangilinan J."/>
            <person name="Riley R."/>
            <person name="Labutti K."/>
            <person name="Andreopoulos B."/>
            <person name="Lipzen A."/>
            <person name="Chen C."/>
            <person name="Yanf M."/>
            <person name="Daum C."/>
            <person name="Ng V."/>
            <person name="Clum A."/>
            <person name="Steindorff A."/>
            <person name="Ohm R."/>
            <person name="Martin F."/>
            <person name="Silar P."/>
            <person name="Natvig D."/>
            <person name="Lalanne C."/>
            <person name="Gautier V."/>
            <person name="Ament-Velasquez S.L."/>
            <person name="Kruys A."/>
            <person name="Hutchinson M.I."/>
            <person name="Powell A.J."/>
            <person name="Barry K."/>
            <person name="Miller A.N."/>
            <person name="Grigoriev I.V."/>
            <person name="Debuchy R."/>
            <person name="Gladieux P."/>
            <person name="Thoren M.H."/>
            <person name="Johannesson H."/>
        </authorList>
    </citation>
    <scope>NUCLEOTIDE SEQUENCE</scope>
    <source>
        <strain evidence="3">8032-3</strain>
    </source>
</reference>
<dbReference type="AlphaFoldDB" id="A0AAJ0BWS4"/>
<keyword evidence="1" id="KW-0732">Signal</keyword>
<sequence length="797" mass="85600">MRSSILATSALLAGAAELAAADCAADNCLRALRATQTPGRLASAQSFCATFTTASVAATAIPSYAANNCKDNQNGDLYYRISSACSCVEPASTTPVTTPTTGPTAAACALVSSSWAAQISATPTPTVAAELAHECLNSIPLDKAGAIALVESIEPYLEWQSDAPYKANPPADYFYPGYDIFAALAKVKSNLEADKYASEYAFQLDLYVTVFGPGHDGHFVFYPDALTRVFEWRRQRSLVSISEDGKSLPVIKVYEDVISAPDKASVVKLINGVDAAKYIEDTINTATYNQDVDSAYNSMFFEKANFASTGSKGYFSDGGRIRYIYQGPSTTFTFENGTVLTLENKAAVKTDMSGVVDGSSFYSKFCNPKKASVEGATAEIAAAGEGVTVPGYPKPVIITDDGVVSGYYLTGEGFEDVAVIALLAFENELPAEFQETCASFFAQAVAAGKTKLIIDFQANGGGYILQGYDFYRQLFPQVQEDGFSRWKGNDAFISIAHLISDEVANLNPYTSGNRNQINDYESWFNYRYDLNLTNQNFLTFEDKFTPHIHRDTPYTALMRWNLTDPLTTVNDTFGMGMEISGYGSLANLTQPFEPENIVMLYDGVCASTCTLASEMLRIHGGVKSVALGGRPKAGPIQGVGGVKGAQVLQFSNIYSYATKALGSARDAAQRAALSRYSDLPMRRSTAAAVNVRDQILRDNVDDGVPAQFVAEEADCRLYWTLPMVGDVSEAWRAAADAAFNGAKCAHGGIAAPKKARTTRVGAGVAPVVVPRKGGYAGRKVPVDDPSWRAVHQLKAVP</sequence>
<gene>
    <name evidence="3" type="ORF">QBC33DRAFT_589780</name>
</gene>
<protein>
    <recommendedName>
        <fullName evidence="2">CPAF-like PDZ domain-containing protein</fullName>
    </recommendedName>
</protein>
<dbReference type="InterPro" id="IPR029045">
    <property type="entry name" value="ClpP/crotonase-like_dom_sf"/>
</dbReference>
<evidence type="ECO:0000259" key="2">
    <source>
        <dbReference type="Pfam" id="PF23658"/>
    </source>
</evidence>
<evidence type="ECO:0000313" key="3">
    <source>
        <dbReference type="EMBL" id="KAK1765908.1"/>
    </source>
</evidence>
<evidence type="ECO:0000256" key="1">
    <source>
        <dbReference type="SAM" id="SignalP"/>
    </source>
</evidence>
<keyword evidence="4" id="KW-1185">Reference proteome</keyword>
<dbReference type="EMBL" id="MU839013">
    <property type="protein sequence ID" value="KAK1765908.1"/>
    <property type="molecule type" value="Genomic_DNA"/>
</dbReference>
<dbReference type="RefSeq" id="XP_060282121.1">
    <property type="nucleotide sequence ID" value="XM_060431591.1"/>
</dbReference>
<evidence type="ECO:0000313" key="4">
    <source>
        <dbReference type="Proteomes" id="UP001244011"/>
    </source>
</evidence>
<name>A0AAJ0BWS4_9PEZI</name>
<feature type="signal peptide" evidence="1">
    <location>
        <begin position="1"/>
        <end position="21"/>
    </location>
</feature>
<dbReference type="Pfam" id="PF23658">
    <property type="entry name" value="PDZ_CPAF_rel"/>
    <property type="match status" value="1"/>
</dbReference>
<organism evidence="3 4">
    <name type="scientific">Phialemonium atrogriseum</name>
    <dbReference type="NCBI Taxonomy" id="1093897"/>
    <lineage>
        <taxon>Eukaryota</taxon>
        <taxon>Fungi</taxon>
        <taxon>Dikarya</taxon>
        <taxon>Ascomycota</taxon>
        <taxon>Pezizomycotina</taxon>
        <taxon>Sordariomycetes</taxon>
        <taxon>Sordariomycetidae</taxon>
        <taxon>Cephalothecales</taxon>
        <taxon>Cephalothecaceae</taxon>
        <taxon>Phialemonium</taxon>
    </lineage>
</organism>
<dbReference type="SUPFAM" id="SSF52096">
    <property type="entry name" value="ClpP/crotonase"/>
    <property type="match status" value="1"/>
</dbReference>
<dbReference type="InterPro" id="IPR052766">
    <property type="entry name" value="S41A_metabolite_peptidase"/>
</dbReference>
<feature type="chain" id="PRO_5042591557" description="CPAF-like PDZ domain-containing protein" evidence="1">
    <location>
        <begin position="22"/>
        <end position="797"/>
    </location>
</feature>
<feature type="domain" description="CPAF-like PDZ" evidence="2">
    <location>
        <begin position="232"/>
        <end position="352"/>
    </location>
</feature>
<comment type="caution">
    <text evidence="3">The sequence shown here is derived from an EMBL/GenBank/DDBJ whole genome shotgun (WGS) entry which is preliminary data.</text>
</comment>
<dbReference type="Proteomes" id="UP001244011">
    <property type="component" value="Unassembled WGS sequence"/>
</dbReference>
<dbReference type="PANTHER" id="PTHR37049:SF4">
    <property type="entry name" value="RHODANESE DOMAIN-CONTAINING PROTEIN"/>
    <property type="match status" value="1"/>
</dbReference>
<proteinExistence type="predicted"/>
<dbReference type="InterPro" id="IPR056186">
    <property type="entry name" value="PDZ_CPAF-rel"/>
</dbReference>
<accession>A0AAJ0BWS4</accession>